<evidence type="ECO:0000256" key="7">
    <source>
        <dbReference type="RuleBase" id="RU003827"/>
    </source>
</evidence>
<dbReference type="STRING" id="3218.A0A2K1IRU8"/>
<dbReference type="GO" id="GO:0007030">
    <property type="term" value="P:Golgi organization"/>
    <property type="evidence" value="ECO:0000318"/>
    <property type="project" value="GO_Central"/>
</dbReference>
<dbReference type="Proteomes" id="UP000006727">
    <property type="component" value="Chromosome 21"/>
</dbReference>
<dbReference type="PROSITE" id="PS50866">
    <property type="entry name" value="GOLD"/>
    <property type="match status" value="1"/>
</dbReference>
<dbReference type="AlphaFoldDB" id="A0A2K1IRU8"/>
<protein>
    <recommendedName>
        <fullName evidence="10">GOLD domain-containing protein</fullName>
    </recommendedName>
</protein>
<dbReference type="EnsemblPlants" id="Pp3c21_13400V3.2">
    <property type="protein sequence ID" value="Pp3c21_13400V3.2"/>
    <property type="gene ID" value="Pp3c21_13400"/>
</dbReference>
<dbReference type="OMA" id="VSFHIHV"/>
<keyword evidence="4 9" id="KW-0732">Signal</keyword>
<dbReference type="Gramene" id="Pp3c21_13400V3.2">
    <property type="protein sequence ID" value="Pp3c21_13400V3.2"/>
    <property type="gene ID" value="Pp3c21_13400"/>
</dbReference>
<accession>A0A2K1IRU8</accession>
<comment type="similarity">
    <text evidence="2 7">Belongs to the EMP24/GP25L family.</text>
</comment>
<evidence type="ECO:0000256" key="4">
    <source>
        <dbReference type="ARBA" id="ARBA00022729"/>
    </source>
</evidence>
<organism evidence="11">
    <name type="scientific">Physcomitrium patens</name>
    <name type="common">Spreading-leaved earth moss</name>
    <name type="synonym">Physcomitrella patens</name>
    <dbReference type="NCBI Taxonomy" id="3218"/>
    <lineage>
        <taxon>Eukaryota</taxon>
        <taxon>Viridiplantae</taxon>
        <taxon>Streptophyta</taxon>
        <taxon>Embryophyta</taxon>
        <taxon>Bryophyta</taxon>
        <taxon>Bryophytina</taxon>
        <taxon>Bryopsida</taxon>
        <taxon>Funariidae</taxon>
        <taxon>Funariales</taxon>
        <taxon>Funariaceae</taxon>
        <taxon>Physcomitrium</taxon>
    </lineage>
</organism>
<dbReference type="GeneID" id="112273983"/>
<dbReference type="RefSeq" id="XP_024358873.1">
    <property type="nucleotide sequence ID" value="XM_024503105.2"/>
</dbReference>
<evidence type="ECO:0000256" key="2">
    <source>
        <dbReference type="ARBA" id="ARBA00007104"/>
    </source>
</evidence>
<proteinExistence type="inferred from homology"/>
<dbReference type="OrthoDB" id="1929172at2759"/>
<evidence type="ECO:0000313" key="12">
    <source>
        <dbReference type="EnsemblPlants" id="Pp3c21_13400V3.1"/>
    </source>
</evidence>
<reference evidence="12" key="3">
    <citation type="submission" date="2020-12" db="UniProtKB">
        <authorList>
            <consortium name="EnsemblPlants"/>
        </authorList>
    </citation>
    <scope>IDENTIFICATION</scope>
</reference>
<evidence type="ECO:0000256" key="3">
    <source>
        <dbReference type="ARBA" id="ARBA00022692"/>
    </source>
</evidence>
<dbReference type="InterPro" id="IPR009038">
    <property type="entry name" value="GOLD_dom"/>
</dbReference>
<dbReference type="GO" id="GO:0030134">
    <property type="term" value="C:COPII-coated ER to Golgi transport vesicle"/>
    <property type="evidence" value="ECO:0000318"/>
    <property type="project" value="GO_Central"/>
</dbReference>
<evidence type="ECO:0000256" key="6">
    <source>
        <dbReference type="ARBA" id="ARBA00023136"/>
    </source>
</evidence>
<dbReference type="InterPro" id="IPR015720">
    <property type="entry name" value="Emp24-like"/>
</dbReference>
<dbReference type="KEGG" id="ppp:112273983"/>
<dbReference type="GO" id="GO:0006886">
    <property type="term" value="P:intracellular protein transport"/>
    <property type="evidence" value="ECO:0000318"/>
    <property type="project" value="GO_Central"/>
</dbReference>
<evidence type="ECO:0000313" key="13">
    <source>
        <dbReference type="Proteomes" id="UP000006727"/>
    </source>
</evidence>
<evidence type="ECO:0000259" key="10">
    <source>
        <dbReference type="PROSITE" id="PS50866"/>
    </source>
</evidence>
<feature type="transmembrane region" description="Helical" evidence="8">
    <location>
        <begin position="183"/>
        <end position="205"/>
    </location>
</feature>
<reference evidence="11 13" key="2">
    <citation type="journal article" date="2018" name="Plant J.">
        <title>The Physcomitrella patens chromosome-scale assembly reveals moss genome structure and evolution.</title>
        <authorList>
            <person name="Lang D."/>
            <person name="Ullrich K.K."/>
            <person name="Murat F."/>
            <person name="Fuchs J."/>
            <person name="Jenkins J."/>
            <person name="Haas F.B."/>
            <person name="Piednoel M."/>
            <person name="Gundlach H."/>
            <person name="Van Bel M."/>
            <person name="Meyberg R."/>
            <person name="Vives C."/>
            <person name="Morata J."/>
            <person name="Symeonidi A."/>
            <person name="Hiss M."/>
            <person name="Muchero W."/>
            <person name="Kamisugi Y."/>
            <person name="Saleh O."/>
            <person name="Blanc G."/>
            <person name="Decker E.L."/>
            <person name="van Gessel N."/>
            <person name="Grimwood J."/>
            <person name="Hayes R.D."/>
            <person name="Graham S.W."/>
            <person name="Gunter L.E."/>
            <person name="McDaniel S.F."/>
            <person name="Hoernstein S.N.W."/>
            <person name="Larsson A."/>
            <person name="Li F.W."/>
            <person name="Perroud P.F."/>
            <person name="Phillips J."/>
            <person name="Ranjan P."/>
            <person name="Rokshar D.S."/>
            <person name="Rothfels C.J."/>
            <person name="Schneider L."/>
            <person name="Shu S."/>
            <person name="Stevenson D.W."/>
            <person name="Thummler F."/>
            <person name="Tillich M."/>
            <person name="Villarreal Aguilar J.C."/>
            <person name="Widiez T."/>
            <person name="Wong G.K."/>
            <person name="Wymore A."/>
            <person name="Zhang Y."/>
            <person name="Zimmer A.D."/>
            <person name="Quatrano R.S."/>
            <person name="Mayer K.F.X."/>
            <person name="Goodstein D."/>
            <person name="Casacuberta J.M."/>
            <person name="Vandepoele K."/>
            <person name="Reski R."/>
            <person name="Cuming A.C."/>
            <person name="Tuskan G.A."/>
            <person name="Maumus F."/>
            <person name="Salse J."/>
            <person name="Schmutz J."/>
            <person name="Rensing S.A."/>
        </authorList>
    </citation>
    <scope>NUCLEOTIDE SEQUENCE [LARGE SCALE GENOMIC DNA]</scope>
    <source>
        <strain evidence="12 13">cv. Gransden 2004</strain>
    </source>
</reference>
<name>A0A2K1IRU8_PHYPA</name>
<dbReference type="GO" id="GO:0005794">
    <property type="term" value="C:Golgi apparatus"/>
    <property type="evidence" value="ECO:0000318"/>
    <property type="project" value="GO_Central"/>
</dbReference>
<dbReference type="GO" id="GO:0016020">
    <property type="term" value="C:membrane"/>
    <property type="evidence" value="ECO:0007669"/>
    <property type="project" value="UniProtKB-SubCell"/>
</dbReference>
<dbReference type="GO" id="GO:0006888">
    <property type="term" value="P:endoplasmic reticulum to Golgi vesicle-mediated transport"/>
    <property type="evidence" value="ECO:0000318"/>
    <property type="project" value="GO_Central"/>
</dbReference>
<keyword evidence="6 8" id="KW-0472">Membrane</keyword>
<feature type="signal peptide" evidence="9">
    <location>
        <begin position="1"/>
        <end position="32"/>
    </location>
</feature>
<keyword evidence="3 7" id="KW-0812">Transmembrane</keyword>
<reference evidence="11 13" key="1">
    <citation type="journal article" date="2008" name="Science">
        <title>The Physcomitrella genome reveals evolutionary insights into the conquest of land by plants.</title>
        <authorList>
            <person name="Rensing S."/>
            <person name="Lang D."/>
            <person name="Zimmer A."/>
            <person name="Terry A."/>
            <person name="Salamov A."/>
            <person name="Shapiro H."/>
            <person name="Nishiyama T."/>
            <person name="Perroud P.-F."/>
            <person name="Lindquist E."/>
            <person name="Kamisugi Y."/>
            <person name="Tanahashi T."/>
            <person name="Sakakibara K."/>
            <person name="Fujita T."/>
            <person name="Oishi K."/>
            <person name="Shin-I T."/>
            <person name="Kuroki Y."/>
            <person name="Toyoda A."/>
            <person name="Suzuki Y."/>
            <person name="Hashimoto A."/>
            <person name="Yamaguchi K."/>
            <person name="Sugano A."/>
            <person name="Kohara Y."/>
            <person name="Fujiyama A."/>
            <person name="Anterola A."/>
            <person name="Aoki S."/>
            <person name="Ashton N."/>
            <person name="Barbazuk W.B."/>
            <person name="Barker E."/>
            <person name="Bennetzen J."/>
            <person name="Bezanilla M."/>
            <person name="Blankenship R."/>
            <person name="Cho S.H."/>
            <person name="Dutcher S."/>
            <person name="Estelle M."/>
            <person name="Fawcett J.A."/>
            <person name="Gundlach H."/>
            <person name="Hanada K."/>
            <person name="Heyl A."/>
            <person name="Hicks K.A."/>
            <person name="Hugh J."/>
            <person name="Lohr M."/>
            <person name="Mayer K."/>
            <person name="Melkozernov A."/>
            <person name="Murata T."/>
            <person name="Nelson D."/>
            <person name="Pils B."/>
            <person name="Prigge M."/>
            <person name="Reiss B."/>
            <person name="Renner T."/>
            <person name="Rombauts S."/>
            <person name="Rushton P."/>
            <person name="Sanderfoot A."/>
            <person name="Schween G."/>
            <person name="Shiu S.-H."/>
            <person name="Stueber K."/>
            <person name="Theodoulou F.L."/>
            <person name="Tu H."/>
            <person name="Van de Peer Y."/>
            <person name="Verrier P.J."/>
            <person name="Waters E."/>
            <person name="Wood A."/>
            <person name="Yang L."/>
            <person name="Cove D."/>
            <person name="Cuming A."/>
            <person name="Hasebe M."/>
            <person name="Lucas S."/>
            <person name="Mishler D.B."/>
            <person name="Reski R."/>
            <person name="Grigoriev I."/>
            <person name="Quatrano R.S."/>
            <person name="Boore J.L."/>
        </authorList>
    </citation>
    <scope>NUCLEOTIDE SEQUENCE [LARGE SCALE GENOMIC DNA]</scope>
    <source>
        <strain evidence="12 13">cv. Gransden 2004</strain>
    </source>
</reference>
<comment type="subcellular location">
    <subcellularLocation>
        <location evidence="1 7">Membrane</location>
        <topology evidence="1 7">Single-pass type I membrane protein</topology>
    </subcellularLocation>
</comment>
<evidence type="ECO:0000313" key="11">
    <source>
        <dbReference type="EMBL" id="PNR31988.1"/>
    </source>
</evidence>
<feature type="domain" description="GOLD" evidence="10">
    <location>
        <begin position="40"/>
        <end position="126"/>
    </location>
</feature>
<keyword evidence="5 8" id="KW-1133">Transmembrane helix</keyword>
<evidence type="ECO:0000256" key="8">
    <source>
        <dbReference type="SAM" id="Phobius"/>
    </source>
</evidence>
<dbReference type="PANTHER" id="PTHR22811">
    <property type="entry name" value="TRANSMEMBRANE EMP24 DOMAIN-CONTAINING PROTEIN"/>
    <property type="match status" value="1"/>
</dbReference>
<sequence length="218" mass="24473">MVAMAPGSRRQWWIFLAVLVLVGLGCVDRGKALMTTITHQECVYEEVDYEGDTVSGSFVVIDHGLAWADEPGVELVVTSPIGAKVIGITAKEGEKFEFVAHQRGMYKFCFNNPGPTPETISFYIHVGHIYGLMDLAKDEHLKPLNVNIARVREALAAVSGELIYLKARDRRHRITNESTQRRLISYTVGEYICLIGVSLGQVYLIRKLFDKRLGYNRV</sequence>
<evidence type="ECO:0000256" key="9">
    <source>
        <dbReference type="SAM" id="SignalP"/>
    </source>
</evidence>
<dbReference type="EMBL" id="ABEU02000021">
    <property type="protein sequence ID" value="PNR31988.1"/>
    <property type="molecule type" value="Genomic_DNA"/>
</dbReference>
<dbReference type="Pfam" id="PF01105">
    <property type="entry name" value="EMP24_GP25L"/>
    <property type="match status" value="1"/>
</dbReference>
<dbReference type="GO" id="GO:0005783">
    <property type="term" value="C:endoplasmic reticulum"/>
    <property type="evidence" value="ECO:0000318"/>
    <property type="project" value="GO_Central"/>
</dbReference>
<gene>
    <name evidence="12" type="primary">LOC112273983</name>
    <name evidence="11" type="ORF">PHYPA_026112</name>
</gene>
<dbReference type="Gramene" id="Pp3c21_13400V3.1">
    <property type="protein sequence ID" value="Pp3c21_13400V3.1"/>
    <property type="gene ID" value="Pp3c21_13400"/>
</dbReference>
<dbReference type="GO" id="GO:0005793">
    <property type="term" value="C:endoplasmic reticulum-Golgi intermediate compartment"/>
    <property type="evidence" value="ECO:0000318"/>
    <property type="project" value="GO_Central"/>
</dbReference>
<evidence type="ECO:0000256" key="1">
    <source>
        <dbReference type="ARBA" id="ARBA00004479"/>
    </source>
</evidence>
<dbReference type="SMART" id="SM01190">
    <property type="entry name" value="EMP24_GP25L"/>
    <property type="match status" value="1"/>
</dbReference>
<dbReference type="PaxDb" id="3218-PP1S132_59V6.1"/>
<feature type="chain" id="PRO_5043157994" description="GOLD domain-containing protein" evidence="9">
    <location>
        <begin position="33"/>
        <end position="218"/>
    </location>
</feature>
<keyword evidence="13" id="KW-1185">Reference proteome</keyword>
<evidence type="ECO:0000256" key="5">
    <source>
        <dbReference type="ARBA" id="ARBA00022989"/>
    </source>
</evidence>
<dbReference type="EnsemblPlants" id="Pp3c21_13400V3.1">
    <property type="protein sequence ID" value="Pp3c21_13400V3.1"/>
    <property type="gene ID" value="Pp3c21_13400"/>
</dbReference>